<dbReference type="InterPro" id="IPR002347">
    <property type="entry name" value="SDR_fam"/>
</dbReference>
<organism evidence="3 4">
    <name type="scientific">Mycolicibacterium fluoranthenivorans</name>
    <dbReference type="NCBI Taxonomy" id="258505"/>
    <lineage>
        <taxon>Bacteria</taxon>
        <taxon>Bacillati</taxon>
        <taxon>Actinomycetota</taxon>
        <taxon>Actinomycetes</taxon>
        <taxon>Mycobacteriales</taxon>
        <taxon>Mycobacteriaceae</taxon>
        <taxon>Mycolicibacterium</taxon>
    </lineage>
</organism>
<dbReference type="AlphaFoldDB" id="A0A7G8PG48"/>
<protein>
    <submittedName>
        <fullName evidence="3">Glucose 1-dehydrogenase</fullName>
        <ecNumber evidence="3">1.1.1.47</ecNumber>
    </submittedName>
</protein>
<dbReference type="SUPFAM" id="SSF51735">
    <property type="entry name" value="NAD(P)-binding Rossmann-fold domains"/>
    <property type="match status" value="1"/>
</dbReference>
<dbReference type="NCBIfam" id="NF005559">
    <property type="entry name" value="PRK07231.1"/>
    <property type="match status" value="1"/>
</dbReference>
<dbReference type="Gene3D" id="3.40.50.720">
    <property type="entry name" value="NAD(P)-binding Rossmann-like Domain"/>
    <property type="match status" value="1"/>
</dbReference>
<dbReference type="PANTHER" id="PTHR24321">
    <property type="entry name" value="DEHYDROGENASES, SHORT CHAIN"/>
    <property type="match status" value="1"/>
</dbReference>
<evidence type="ECO:0000313" key="4">
    <source>
        <dbReference type="Proteomes" id="UP000515498"/>
    </source>
</evidence>
<gene>
    <name evidence="3" type="ORF">HZU40_02815</name>
</gene>
<evidence type="ECO:0000256" key="1">
    <source>
        <dbReference type="ARBA" id="ARBA00006484"/>
    </source>
</evidence>
<evidence type="ECO:0000313" key="3">
    <source>
        <dbReference type="EMBL" id="QNJ93314.1"/>
    </source>
</evidence>
<sequence>MGGLAGRLAVVTGAGSGIGAVAAAHFAAEGASVVVADLNVDAAEAVADGIRAGGGIAVAVGFDLGDVDSIAVLMESAVRAFGGIDVLLNNAAATHLAGERDVPIALADHDLWNESFRVNVTGTMSCIKAAVPYMAPRGGGSIVNVASGAGLAGDIGHPAYGASKAAIIRMTTYAAIEFGPKQIRCNAIAPGLIVTPATEDTWAAGPMRDIMVRQHLTRRLGTPSDIASAAAFLASDESSFITGQVLCVDGGLLSHMPYVADLMDLMAGN</sequence>
<reference evidence="3 4" key="1">
    <citation type="submission" date="2020-07" db="EMBL/GenBank/DDBJ databases">
        <title>Draft genome sequence of four isobutane-metabolizing strains capable of cometabolically degrading diverse ether contaminants.</title>
        <authorList>
            <person name="Chen W."/>
            <person name="Faulkner N."/>
            <person name="Smith C."/>
            <person name="Hyman M."/>
        </authorList>
    </citation>
    <scope>NUCLEOTIDE SEQUENCE [LARGE SCALE GENOMIC DNA]</scope>
    <source>
        <strain evidence="3 4">2A</strain>
    </source>
</reference>
<dbReference type="Proteomes" id="UP000515498">
    <property type="component" value="Chromosome"/>
</dbReference>
<dbReference type="EMBL" id="CP059894">
    <property type="protein sequence ID" value="QNJ93314.1"/>
    <property type="molecule type" value="Genomic_DNA"/>
</dbReference>
<comment type="similarity">
    <text evidence="1">Belongs to the short-chain dehydrogenases/reductases (SDR) family.</text>
</comment>
<dbReference type="PRINTS" id="PR00081">
    <property type="entry name" value="GDHRDH"/>
</dbReference>
<dbReference type="GO" id="GO:0047936">
    <property type="term" value="F:glucose 1-dehydrogenase [NAD(P)+] activity"/>
    <property type="evidence" value="ECO:0007669"/>
    <property type="project" value="UniProtKB-EC"/>
</dbReference>
<dbReference type="PANTHER" id="PTHR24321:SF8">
    <property type="entry name" value="ESTRADIOL 17-BETA-DEHYDROGENASE 8-RELATED"/>
    <property type="match status" value="1"/>
</dbReference>
<accession>A0A7G8PG48</accession>
<dbReference type="Pfam" id="PF13561">
    <property type="entry name" value="adh_short_C2"/>
    <property type="match status" value="1"/>
</dbReference>
<dbReference type="RefSeq" id="WP_187097438.1">
    <property type="nucleotide sequence ID" value="NZ_CP059894.1"/>
</dbReference>
<dbReference type="EC" id="1.1.1.47" evidence="3"/>
<dbReference type="KEGG" id="mflu:HZU40_02815"/>
<dbReference type="PRINTS" id="PR00080">
    <property type="entry name" value="SDRFAMILY"/>
</dbReference>
<name>A0A7G8PG48_9MYCO</name>
<proteinExistence type="inferred from homology"/>
<keyword evidence="2 3" id="KW-0560">Oxidoreductase</keyword>
<dbReference type="InterPro" id="IPR036291">
    <property type="entry name" value="NAD(P)-bd_dom_sf"/>
</dbReference>
<evidence type="ECO:0000256" key="2">
    <source>
        <dbReference type="ARBA" id="ARBA00023002"/>
    </source>
</evidence>
<dbReference type="FunFam" id="3.40.50.720:FF:000084">
    <property type="entry name" value="Short-chain dehydrogenase reductase"/>
    <property type="match status" value="1"/>
</dbReference>